<keyword evidence="8" id="KW-0915">Sodium</keyword>
<keyword evidence="15" id="KW-1185">Reference proteome</keyword>
<keyword evidence="5" id="KW-1003">Cell membrane</keyword>
<dbReference type="InterPro" id="IPR006153">
    <property type="entry name" value="Cation/H_exchanger_TM"/>
</dbReference>
<keyword evidence="7 12" id="KW-1133">Transmembrane helix</keyword>
<feature type="transmembrane region" description="Helical" evidence="12">
    <location>
        <begin position="68"/>
        <end position="89"/>
    </location>
</feature>
<accession>A0ABX2ZUU3</accession>
<keyword evidence="3" id="KW-0813">Transport</keyword>
<feature type="transmembrane region" description="Helical" evidence="12">
    <location>
        <begin position="288"/>
        <end position="309"/>
    </location>
</feature>
<keyword evidence="6 12" id="KW-0812">Transmembrane</keyword>
<feature type="transmembrane region" description="Helical" evidence="12">
    <location>
        <begin position="351"/>
        <end position="370"/>
    </location>
</feature>
<sequence>METNLIENANSWIESILILLLAGVLVWILASKLKKPYTIFLVILGLLIGLLNFPFFNKIAYMFSDHQFFSVIVLSFFLPSLLGEAAIKLEFKDLNKFKGEIARLALFGTFLTFIIIALVLTYLCHLPFVVSLTIASLMCATDPISVMGILKVMKAKKSIAISLEGESLFNDGIAVVLFKISTVYIISFMNKGLFGALGASFILFLKIVFIGLIVGLVLGFIASYLISLVDDYPLETMVSFLLFYGSYLIAEIFHGSGVIAVVIGGIVFGNYGKKIGMNENTKNYMYSFWDIISFISNTILFLLIGIEVYRLNLFSNWKLTLFSILITLMARTIAVYISLFKAKSFTSTEKFLINWGGLKGALSISLALTLPHNFPYYKSIVLIVFVNVVFSLLVQGLSISSLIAKIKKQTI</sequence>
<keyword evidence="11" id="KW-0739">Sodium transport</keyword>
<evidence type="ECO:0000256" key="10">
    <source>
        <dbReference type="ARBA" id="ARBA00023136"/>
    </source>
</evidence>
<dbReference type="PANTHER" id="PTHR10110">
    <property type="entry name" value="SODIUM/HYDROGEN EXCHANGER"/>
    <property type="match status" value="1"/>
</dbReference>
<feature type="transmembrane region" description="Helical" evidence="12">
    <location>
        <begin position="193"/>
        <end position="226"/>
    </location>
</feature>
<comment type="subcellular location">
    <subcellularLocation>
        <location evidence="1">Cell membrane</location>
        <topology evidence="1">Multi-pass membrane protein</topology>
    </subcellularLocation>
</comment>
<organism evidence="14 15">
    <name type="scientific">Gottfriedia luciferensis</name>
    <dbReference type="NCBI Taxonomy" id="178774"/>
    <lineage>
        <taxon>Bacteria</taxon>
        <taxon>Bacillati</taxon>
        <taxon>Bacillota</taxon>
        <taxon>Bacilli</taxon>
        <taxon>Bacillales</taxon>
        <taxon>Bacillaceae</taxon>
        <taxon>Gottfriedia</taxon>
    </lineage>
</organism>
<feature type="transmembrane region" description="Helical" evidence="12">
    <location>
        <begin position="101"/>
        <end position="122"/>
    </location>
</feature>
<keyword evidence="4" id="KW-0050">Antiport</keyword>
<gene>
    <name evidence="14" type="ORF">BED47_21200</name>
</gene>
<feature type="transmembrane region" description="Helical" evidence="12">
    <location>
        <begin position="246"/>
        <end position="268"/>
    </location>
</feature>
<dbReference type="Proteomes" id="UP000094580">
    <property type="component" value="Unassembled WGS sequence"/>
</dbReference>
<reference evidence="14 15" key="1">
    <citation type="submission" date="2016-07" db="EMBL/GenBank/DDBJ databases">
        <authorList>
            <person name="Townsley L."/>
            <person name="Shank E.A."/>
        </authorList>
    </citation>
    <scope>NUCLEOTIDE SEQUENCE [LARGE SCALE GENOMIC DNA]</scope>
    <source>
        <strain evidence="14 15">CH01</strain>
    </source>
</reference>
<comment type="caution">
    <text evidence="14">The sequence shown here is derived from an EMBL/GenBank/DDBJ whole genome shotgun (WGS) entry which is preliminary data.</text>
</comment>
<name>A0ABX2ZUU3_9BACI</name>
<evidence type="ECO:0000256" key="12">
    <source>
        <dbReference type="SAM" id="Phobius"/>
    </source>
</evidence>
<feature type="transmembrane region" description="Helical" evidence="12">
    <location>
        <begin position="37"/>
        <end position="56"/>
    </location>
</feature>
<evidence type="ECO:0000313" key="15">
    <source>
        <dbReference type="Proteomes" id="UP000094580"/>
    </source>
</evidence>
<evidence type="ECO:0000256" key="2">
    <source>
        <dbReference type="ARBA" id="ARBA00007367"/>
    </source>
</evidence>
<dbReference type="EMBL" id="MDKC01000011">
    <property type="protein sequence ID" value="ODG92189.1"/>
    <property type="molecule type" value="Genomic_DNA"/>
</dbReference>
<evidence type="ECO:0000256" key="7">
    <source>
        <dbReference type="ARBA" id="ARBA00022989"/>
    </source>
</evidence>
<comment type="similarity">
    <text evidence="2">Belongs to the monovalent cation:proton antiporter 1 (CPA1) transporter (TC 2.A.36) family.</text>
</comment>
<keyword evidence="10 12" id="KW-0472">Membrane</keyword>
<evidence type="ECO:0000259" key="13">
    <source>
        <dbReference type="Pfam" id="PF00999"/>
    </source>
</evidence>
<evidence type="ECO:0000256" key="3">
    <source>
        <dbReference type="ARBA" id="ARBA00022448"/>
    </source>
</evidence>
<feature type="transmembrane region" description="Helical" evidence="12">
    <location>
        <begin position="128"/>
        <end position="150"/>
    </location>
</feature>
<dbReference type="PANTHER" id="PTHR10110:SF195">
    <property type="entry name" value="NA(+)_H(+) ANTIPORTER NHAS2"/>
    <property type="match status" value="1"/>
</dbReference>
<dbReference type="Pfam" id="PF00999">
    <property type="entry name" value="Na_H_Exchanger"/>
    <property type="match status" value="1"/>
</dbReference>
<feature type="transmembrane region" description="Helical" evidence="12">
    <location>
        <begin position="321"/>
        <end position="339"/>
    </location>
</feature>
<evidence type="ECO:0000313" key="14">
    <source>
        <dbReference type="EMBL" id="ODG92189.1"/>
    </source>
</evidence>
<feature type="transmembrane region" description="Helical" evidence="12">
    <location>
        <begin position="12"/>
        <end position="30"/>
    </location>
</feature>
<feature type="domain" description="Cation/H+ exchanger transmembrane" evidence="13">
    <location>
        <begin position="19"/>
        <end position="403"/>
    </location>
</feature>
<dbReference type="InterPro" id="IPR018422">
    <property type="entry name" value="Cation/H_exchanger_CPA1"/>
</dbReference>
<dbReference type="Gene3D" id="6.10.140.1330">
    <property type="match status" value="1"/>
</dbReference>
<evidence type="ECO:0000256" key="4">
    <source>
        <dbReference type="ARBA" id="ARBA00022449"/>
    </source>
</evidence>
<evidence type="ECO:0000256" key="1">
    <source>
        <dbReference type="ARBA" id="ARBA00004651"/>
    </source>
</evidence>
<feature type="transmembrane region" description="Helical" evidence="12">
    <location>
        <begin position="376"/>
        <end position="404"/>
    </location>
</feature>
<evidence type="ECO:0000256" key="5">
    <source>
        <dbReference type="ARBA" id="ARBA00022475"/>
    </source>
</evidence>
<evidence type="ECO:0000256" key="9">
    <source>
        <dbReference type="ARBA" id="ARBA00023065"/>
    </source>
</evidence>
<keyword evidence="9" id="KW-0406">Ion transport</keyword>
<dbReference type="RefSeq" id="WP_069033586.1">
    <property type="nucleotide sequence ID" value="NZ_MDKC01000011.1"/>
</dbReference>
<protein>
    <recommendedName>
        <fullName evidence="13">Cation/H+ exchanger transmembrane domain-containing protein</fullName>
    </recommendedName>
</protein>
<proteinExistence type="inferred from homology"/>
<evidence type="ECO:0000256" key="6">
    <source>
        <dbReference type="ARBA" id="ARBA00022692"/>
    </source>
</evidence>
<evidence type="ECO:0000256" key="11">
    <source>
        <dbReference type="ARBA" id="ARBA00023201"/>
    </source>
</evidence>
<evidence type="ECO:0000256" key="8">
    <source>
        <dbReference type="ARBA" id="ARBA00023053"/>
    </source>
</evidence>